<feature type="compositionally biased region" description="Basic and acidic residues" evidence="1">
    <location>
        <begin position="1"/>
        <end position="10"/>
    </location>
</feature>
<dbReference type="Proteomes" id="UP000762676">
    <property type="component" value="Unassembled WGS sequence"/>
</dbReference>
<evidence type="ECO:0000313" key="2">
    <source>
        <dbReference type="EMBL" id="GFR71706.1"/>
    </source>
</evidence>
<dbReference type="AlphaFoldDB" id="A0AAV4FH43"/>
<feature type="region of interest" description="Disordered" evidence="1">
    <location>
        <begin position="1"/>
        <end position="74"/>
    </location>
</feature>
<protein>
    <submittedName>
        <fullName evidence="2">Uncharacterized protein</fullName>
    </submittedName>
</protein>
<feature type="compositionally biased region" description="Basic residues" evidence="1">
    <location>
        <begin position="26"/>
        <end position="69"/>
    </location>
</feature>
<accession>A0AAV4FH43</accession>
<reference evidence="2 3" key="1">
    <citation type="journal article" date="2021" name="Elife">
        <title>Chloroplast acquisition without the gene transfer in kleptoplastic sea slugs, Plakobranchus ocellatus.</title>
        <authorList>
            <person name="Maeda T."/>
            <person name="Takahashi S."/>
            <person name="Yoshida T."/>
            <person name="Shimamura S."/>
            <person name="Takaki Y."/>
            <person name="Nagai Y."/>
            <person name="Toyoda A."/>
            <person name="Suzuki Y."/>
            <person name="Arimoto A."/>
            <person name="Ishii H."/>
            <person name="Satoh N."/>
            <person name="Nishiyama T."/>
            <person name="Hasebe M."/>
            <person name="Maruyama T."/>
            <person name="Minagawa J."/>
            <person name="Obokata J."/>
            <person name="Shigenobu S."/>
        </authorList>
    </citation>
    <scope>NUCLEOTIDE SEQUENCE [LARGE SCALE GENOMIC DNA]</scope>
</reference>
<evidence type="ECO:0000256" key="1">
    <source>
        <dbReference type="SAM" id="MobiDB-lite"/>
    </source>
</evidence>
<comment type="caution">
    <text evidence="2">The sequence shown here is derived from an EMBL/GenBank/DDBJ whole genome shotgun (WGS) entry which is preliminary data.</text>
</comment>
<keyword evidence="3" id="KW-1185">Reference proteome</keyword>
<name>A0AAV4FH43_9GAST</name>
<proteinExistence type="predicted"/>
<organism evidence="2 3">
    <name type="scientific">Elysia marginata</name>
    <dbReference type="NCBI Taxonomy" id="1093978"/>
    <lineage>
        <taxon>Eukaryota</taxon>
        <taxon>Metazoa</taxon>
        <taxon>Spiralia</taxon>
        <taxon>Lophotrochozoa</taxon>
        <taxon>Mollusca</taxon>
        <taxon>Gastropoda</taxon>
        <taxon>Heterobranchia</taxon>
        <taxon>Euthyneura</taxon>
        <taxon>Panpulmonata</taxon>
        <taxon>Sacoglossa</taxon>
        <taxon>Placobranchoidea</taxon>
        <taxon>Plakobranchidae</taxon>
        <taxon>Elysia</taxon>
    </lineage>
</organism>
<dbReference type="EMBL" id="BMAT01007806">
    <property type="protein sequence ID" value="GFR71706.1"/>
    <property type="molecule type" value="Genomic_DNA"/>
</dbReference>
<gene>
    <name evidence="2" type="ORF">ElyMa_003820300</name>
</gene>
<sequence>MALLPKDTHRPPTRLVYRWNHEPRYMAKKKKKKKIMKKKRKKKKNTKKKKKKKKKKKNTKKNKNKKRKGWGILKRDEKMKNLLIMAI</sequence>
<evidence type="ECO:0000313" key="3">
    <source>
        <dbReference type="Proteomes" id="UP000762676"/>
    </source>
</evidence>